<dbReference type="InterPro" id="IPR012862">
    <property type="entry name" value="DUF1635"/>
</dbReference>
<dbReference type="Proteomes" id="UP000634136">
    <property type="component" value="Unassembled WGS sequence"/>
</dbReference>
<accession>A0A834X906</accession>
<evidence type="ECO:0000313" key="1">
    <source>
        <dbReference type="EMBL" id="KAF7840681.1"/>
    </source>
</evidence>
<reference evidence="1" key="1">
    <citation type="submission" date="2020-09" db="EMBL/GenBank/DDBJ databases">
        <title>Genome-Enabled Discovery of Anthraquinone Biosynthesis in Senna tora.</title>
        <authorList>
            <person name="Kang S.-H."/>
            <person name="Pandey R.P."/>
            <person name="Lee C.-M."/>
            <person name="Sim J.-S."/>
            <person name="Jeong J.-T."/>
            <person name="Choi B.-S."/>
            <person name="Jung M."/>
            <person name="Ginzburg D."/>
            <person name="Zhao K."/>
            <person name="Won S.Y."/>
            <person name="Oh T.-J."/>
            <person name="Yu Y."/>
            <person name="Kim N.-H."/>
            <person name="Lee O.R."/>
            <person name="Lee T.-H."/>
            <person name="Bashyal P."/>
            <person name="Kim T.-S."/>
            <person name="Lee W.-H."/>
            <person name="Kawkins C."/>
            <person name="Kim C.-K."/>
            <person name="Kim J.S."/>
            <person name="Ahn B.O."/>
            <person name="Rhee S.Y."/>
            <person name="Sohng J.K."/>
        </authorList>
    </citation>
    <scope>NUCLEOTIDE SEQUENCE</scope>
    <source>
        <tissue evidence="1">Leaf</tissue>
    </source>
</reference>
<protein>
    <submittedName>
        <fullName evidence="1">Protein enabled-like protein</fullName>
    </submittedName>
</protein>
<comment type="caution">
    <text evidence="1">The sequence shown here is derived from an EMBL/GenBank/DDBJ whole genome shotgun (WGS) entry which is preliminary data.</text>
</comment>
<keyword evidence="2" id="KW-1185">Reference proteome</keyword>
<evidence type="ECO:0000313" key="2">
    <source>
        <dbReference type="Proteomes" id="UP000634136"/>
    </source>
</evidence>
<dbReference type="EMBL" id="JAAIUW010000002">
    <property type="protein sequence ID" value="KAF7840681.1"/>
    <property type="molecule type" value="Genomic_DNA"/>
</dbReference>
<sequence length="81" mass="9628">MHTSYQTIASSLENWHSEDKNWDALPTHWWQRIPCCRKMRLRKIVDYVGLFGPLPQWRHPPPPLDSFEIPPVTIPSSFCRQ</sequence>
<proteinExistence type="predicted"/>
<organism evidence="1 2">
    <name type="scientific">Senna tora</name>
    <dbReference type="NCBI Taxonomy" id="362788"/>
    <lineage>
        <taxon>Eukaryota</taxon>
        <taxon>Viridiplantae</taxon>
        <taxon>Streptophyta</taxon>
        <taxon>Embryophyta</taxon>
        <taxon>Tracheophyta</taxon>
        <taxon>Spermatophyta</taxon>
        <taxon>Magnoliopsida</taxon>
        <taxon>eudicotyledons</taxon>
        <taxon>Gunneridae</taxon>
        <taxon>Pentapetalae</taxon>
        <taxon>rosids</taxon>
        <taxon>fabids</taxon>
        <taxon>Fabales</taxon>
        <taxon>Fabaceae</taxon>
        <taxon>Caesalpinioideae</taxon>
        <taxon>Cassia clade</taxon>
        <taxon>Senna</taxon>
    </lineage>
</organism>
<name>A0A834X906_9FABA</name>
<gene>
    <name evidence="1" type="ORF">G2W53_002979</name>
</gene>
<dbReference type="AlphaFoldDB" id="A0A834X906"/>
<dbReference type="Pfam" id="PF07795">
    <property type="entry name" value="DUF1635"/>
    <property type="match status" value="1"/>
</dbReference>